<keyword evidence="2" id="KW-1185">Reference proteome</keyword>
<evidence type="ECO:0000313" key="1">
    <source>
        <dbReference type="EMBL" id="THV38495.1"/>
    </source>
</evidence>
<reference evidence="2" key="1">
    <citation type="submission" date="2019-04" db="EMBL/GenBank/DDBJ databases">
        <title>Nocardioides xinjiangensis sp. nov.</title>
        <authorList>
            <person name="Liu S."/>
        </authorList>
    </citation>
    <scope>NUCLEOTIDE SEQUENCE [LARGE SCALE GENOMIC DNA]</scope>
    <source>
        <strain evidence="2">18</strain>
    </source>
</reference>
<dbReference type="Proteomes" id="UP000308760">
    <property type="component" value="Unassembled WGS sequence"/>
</dbReference>
<protein>
    <submittedName>
        <fullName evidence="1">Type II toxin-antitoxin system VapB family antitoxin</fullName>
    </submittedName>
</protein>
<sequence>MSLTQVDINDEVLAEVMNLMGTKTKKETVNRALEEYAARTKRLQAFRRLAERAERGDFDAAEKAHRAAKAARKAAFADAERDD</sequence>
<gene>
    <name evidence="1" type="ORF">FAB82_18805</name>
</gene>
<dbReference type="RefSeq" id="WP_136536078.1">
    <property type="nucleotide sequence ID" value="NZ_STGY01000067.1"/>
</dbReference>
<accession>A0A4S8Q753</accession>
<evidence type="ECO:0000313" key="2">
    <source>
        <dbReference type="Proteomes" id="UP000308760"/>
    </source>
</evidence>
<proteinExistence type="predicted"/>
<dbReference type="AlphaFoldDB" id="A0A4S8Q753"/>
<comment type="caution">
    <text evidence="1">The sequence shown here is derived from an EMBL/GenBank/DDBJ whole genome shotgun (WGS) entry which is preliminary data.</text>
</comment>
<dbReference type="Pfam" id="PF09957">
    <property type="entry name" value="VapB_antitoxin"/>
    <property type="match status" value="1"/>
</dbReference>
<organism evidence="1 2">
    <name type="scientific">Glycomyces buryatensis</name>
    <dbReference type="NCBI Taxonomy" id="2570927"/>
    <lineage>
        <taxon>Bacteria</taxon>
        <taxon>Bacillati</taxon>
        <taxon>Actinomycetota</taxon>
        <taxon>Actinomycetes</taxon>
        <taxon>Glycomycetales</taxon>
        <taxon>Glycomycetaceae</taxon>
        <taxon>Glycomyces</taxon>
    </lineage>
</organism>
<dbReference type="InterPro" id="IPR019239">
    <property type="entry name" value="VapB_antitoxin"/>
</dbReference>
<dbReference type="OrthoDB" id="4563074at2"/>
<name>A0A4S8Q753_9ACTN</name>
<dbReference type="EMBL" id="STGY01000067">
    <property type="protein sequence ID" value="THV38495.1"/>
    <property type="molecule type" value="Genomic_DNA"/>
</dbReference>
<reference evidence="1 2" key="2">
    <citation type="submission" date="2019-05" db="EMBL/GenBank/DDBJ databases">
        <title>Glycomyces buryatensis sp. nov.</title>
        <authorList>
            <person name="Nikitina E."/>
        </authorList>
    </citation>
    <scope>NUCLEOTIDE SEQUENCE [LARGE SCALE GENOMIC DNA]</scope>
    <source>
        <strain evidence="1 2">18</strain>
    </source>
</reference>